<dbReference type="InterPro" id="IPR006183">
    <property type="entry name" value="Pgluconate_DH"/>
</dbReference>
<organism evidence="5 6">
    <name type="scientific">Candidatus Roizmanbacteria bacterium CG_4_10_14_0_2_um_filter_36_9</name>
    <dbReference type="NCBI Taxonomy" id="1974823"/>
    <lineage>
        <taxon>Bacteria</taxon>
        <taxon>Candidatus Roizmaniibacteriota</taxon>
    </lineage>
</organism>
<keyword evidence="2" id="KW-0560">Oxidoreductase</keyword>
<sequence length="306" mass="33892">MNKEIAIVGLGKMGMGVAKNLNDNGWRVIVYNRSKEKVEEAAGLGMIPAHTYKEMVEKFTDKPRVIWLMLPAGEVTENAIFGYDSISTYLEKNDIIIDAANSFYKDDQARFEKLNERGIDYIDVGVSGGPSGARKGACLMIGGSKMLFKKLEKLYKDMSVVDGYAHFEGVGAGHFVKMVHNGIEYGMMQAIGEGFNVMKKSPFNLDLVEVARVYNQKSVIESRLIDWLKKAYEENGLNLESISGSINHSGEGKWTIETASEMSEIVPVIKESYDFRVKSQSNPSYTGKVVSALRGQFGGHLVKKSS</sequence>
<evidence type="ECO:0000256" key="3">
    <source>
        <dbReference type="ARBA" id="ARBA00023064"/>
    </source>
</evidence>
<dbReference type="InterPro" id="IPR013328">
    <property type="entry name" value="6PGD_dom2"/>
</dbReference>
<reference evidence="6" key="1">
    <citation type="submission" date="2017-09" db="EMBL/GenBank/DDBJ databases">
        <title>Depth-based differentiation of microbial function through sediment-hosted aquifers and enrichment of novel symbionts in the deep terrestrial subsurface.</title>
        <authorList>
            <person name="Probst A.J."/>
            <person name="Ladd B."/>
            <person name="Jarett J.K."/>
            <person name="Geller-Mcgrath D.E."/>
            <person name="Sieber C.M.K."/>
            <person name="Emerson J.B."/>
            <person name="Anantharaman K."/>
            <person name="Thomas B.C."/>
            <person name="Malmstrom R."/>
            <person name="Stieglmeier M."/>
            <person name="Klingl A."/>
            <person name="Woyke T."/>
            <person name="Ryan C.M."/>
            <person name="Banfield J.F."/>
        </authorList>
    </citation>
    <scope>NUCLEOTIDE SEQUENCE [LARGE SCALE GENOMIC DNA]</scope>
</reference>
<feature type="domain" description="6-phosphogluconate dehydrogenase C-terminal" evidence="4">
    <location>
        <begin position="173"/>
        <end position="305"/>
    </location>
</feature>
<dbReference type="Pfam" id="PF00393">
    <property type="entry name" value="6PGD"/>
    <property type="match status" value="1"/>
</dbReference>
<dbReference type="InterPro" id="IPR006114">
    <property type="entry name" value="6PGDH_C"/>
</dbReference>
<evidence type="ECO:0000256" key="2">
    <source>
        <dbReference type="ARBA" id="ARBA00023002"/>
    </source>
</evidence>
<dbReference type="EMBL" id="PFOD01000047">
    <property type="protein sequence ID" value="PIZ65499.1"/>
    <property type="molecule type" value="Genomic_DNA"/>
</dbReference>
<dbReference type="Proteomes" id="UP000230027">
    <property type="component" value="Unassembled WGS sequence"/>
</dbReference>
<dbReference type="InterPro" id="IPR004849">
    <property type="entry name" value="6DGDH_YqeC"/>
</dbReference>
<dbReference type="InterPro" id="IPR006115">
    <property type="entry name" value="6PGDH_NADP-bd"/>
</dbReference>
<accession>A0A2M7U4C4</accession>
<dbReference type="PRINTS" id="PR00076">
    <property type="entry name" value="6PGDHDRGNASE"/>
</dbReference>
<dbReference type="SUPFAM" id="SSF48179">
    <property type="entry name" value="6-phosphogluconate dehydrogenase C-terminal domain-like"/>
    <property type="match status" value="1"/>
</dbReference>
<dbReference type="InterPro" id="IPR036291">
    <property type="entry name" value="NAD(P)-bd_dom_sf"/>
</dbReference>
<dbReference type="Pfam" id="PF03446">
    <property type="entry name" value="NAD_binding_2"/>
    <property type="match status" value="1"/>
</dbReference>
<protein>
    <submittedName>
        <fullName evidence="5">6-phosphogluconate dehydrogenase (Decarboxylating)</fullName>
    </submittedName>
</protein>
<evidence type="ECO:0000313" key="5">
    <source>
        <dbReference type="EMBL" id="PIZ65499.1"/>
    </source>
</evidence>
<evidence type="ECO:0000313" key="6">
    <source>
        <dbReference type="Proteomes" id="UP000230027"/>
    </source>
</evidence>
<dbReference type="AlphaFoldDB" id="A0A2M7U4C4"/>
<proteinExistence type="inferred from homology"/>
<dbReference type="Gene3D" id="1.10.1040.10">
    <property type="entry name" value="N-(1-d-carboxylethyl)-l-norvaline Dehydrogenase, domain 2"/>
    <property type="match status" value="1"/>
</dbReference>
<evidence type="ECO:0000256" key="1">
    <source>
        <dbReference type="ARBA" id="ARBA00008419"/>
    </source>
</evidence>
<evidence type="ECO:0000259" key="4">
    <source>
        <dbReference type="SMART" id="SM01350"/>
    </source>
</evidence>
<dbReference type="PANTHER" id="PTHR11811">
    <property type="entry name" value="6-PHOSPHOGLUCONATE DEHYDROGENASE"/>
    <property type="match status" value="1"/>
</dbReference>
<keyword evidence="3" id="KW-0311">Gluconate utilization</keyword>
<dbReference type="InterPro" id="IPR008927">
    <property type="entry name" value="6-PGluconate_DH-like_C_sf"/>
</dbReference>
<name>A0A2M7U4C4_9BACT</name>
<dbReference type="SMART" id="SM01350">
    <property type="entry name" value="6PGD"/>
    <property type="match status" value="1"/>
</dbReference>
<comment type="caution">
    <text evidence="5">The sequence shown here is derived from an EMBL/GenBank/DDBJ whole genome shotgun (WGS) entry which is preliminary data.</text>
</comment>
<dbReference type="GO" id="GO:0004616">
    <property type="term" value="F:phosphogluconate dehydrogenase (decarboxylating) activity"/>
    <property type="evidence" value="ECO:0007669"/>
    <property type="project" value="InterPro"/>
</dbReference>
<dbReference type="GO" id="GO:0006098">
    <property type="term" value="P:pentose-phosphate shunt"/>
    <property type="evidence" value="ECO:0007669"/>
    <property type="project" value="InterPro"/>
</dbReference>
<dbReference type="GO" id="GO:0050661">
    <property type="term" value="F:NADP binding"/>
    <property type="evidence" value="ECO:0007669"/>
    <property type="project" value="InterPro"/>
</dbReference>
<dbReference type="Gene3D" id="3.40.50.720">
    <property type="entry name" value="NAD(P)-binding Rossmann-like Domain"/>
    <property type="match status" value="1"/>
</dbReference>
<comment type="similarity">
    <text evidence="1">Belongs to the 6-phosphogluconate dehydrogenase family.</text>
</comment>
<dbReference type="SUPFAM" id="SSF51735">
    <property type="entry name" value="NAD(P)-binding Rossmann-fold domains"/>
    <property type="match status" value="1"/>
</dbReference>
<dbReference type="NCBIfam" id="NF007161">
    <property type="entry name" value="PRK09599.1"/>
    <property type="match status" value="1"/>
</dbReference>
<dbReference type="NCBIfam" id="TIGR00872">
    <property type="entry name" value="gnd_rel"/>
    <property type="match status" value="1"/>
</dbReference>
<gene>
    <name evidence="5" type="primary">gnd</name>
    <name evidence="5" type="ORF">COY14_02210</name>
</gene>
<dbReference type="GO" id="GO:0019521">
    <property type="term" value="P:D-gluconate metabolic process"/>
    <property type="evidence" value="ECO:0007669"/>
    <property type="project" value="UniProtKB-KW"/>
</dbReference>